<evidence type="ECO:0000256" key="6">
    <source>
        <dbReference type="ARBA" id="ARBA00023010"/>
    </source>
</evidence>
<feature type="chain" id="PRO_5006057787" evidence="10">
    <location>
        <begin position="18"/>
        <end position="258"/>
    </location>
</feature>
<evidence type="ECO:0000256" key="4">
    <source>
        <dbReference type="ARBA" id="ARBA00022927"/>
    </source>
</evidence>
<keyword evidence="7 9" id="KW-0472">Membrane</keyword>
<proteinExistence type="evidence at transcript level"/>
<dbReference type="Gene3D" id="1.20.5.3310">
    <property type="match status" value="1"/>
</dbReference>
<dbReference type="AlphaFoldDB" id="A0A0P0YVB1"/>
<feature type="region of interest" description="Disordered" evidence="8">
    <location>
        <begin position="174"/>
        <end position="198"/>
    </location>
</feature>
<evidence type="ECO:0000256" key="1">
    <source>
        <dbReference type="ARBA" id="ARBA00004167"/>
    </source>
</evidence>
<organism evidence="11">
    <name type="scientific">Nitzschia sp. IriIs04</name>
    <dbReference type="NCBI Taxonomy" id="1444690"/>
    <lineage>
        <taxon>Eukaryota</taxon>
        <taxon>Sar</taxon>
        <taxon>Stramenopiles</taxon>
        <taxon>Ochrophyta</taxon>
        <taxon>Bacillariophyta</taxon>
        <taxon>Bacillariophyceae</taxon>
        <taxon>Bacillariophycidae</taxon>
        <taxon>Bacillariales</taxon>
        <taxon>Bacillariaceae</taxon>
        <taxon>Nitzschia</taxon>
    </lineage>
</organism>
<dbReference type="EMBL" id="LC052634">
    <property type="protein sequence ID" value="BAT25216.1"/>
    <property type="molecule type" value="mRNA"/>
</dbReference>
<keyword evidence="5 9" id="KW-1133">Transmembrane helix</keyword>
<keyword evidence="3 9" id="KW-0812">Transmembrane</keyword>
<evidence type="ECO:0000256" key="9">
    <source>
        <dbReference type="SAM" id="Phobius"/>
    </source>
</evidence>
<keyword evidence="6" id="KW-0811">Translocation</keyword>
<evidence type="ECO:0000256" key="8">
    <source>
        <dbReference type="SAM" id="MobiDB-lite"/>
    </source>
</evidence>
<keyword evidence="4" id="KW-0653">Protein transport</keyword>
<dbReference type="Pfam" id="PF02416">
    <property type="entry name" value="TatA_B_E"/>
    <property type="match status" value="1"/>
</dbReference>
<feature type="compositionally biased region" description="Polar residues" evidence="8">
    <location>
        <begin position="248"/>
        <end position="258"/>
    </location>
</feature>
<evidence type="ECO:0000256" key="10">
    <source>
        <dbReference type="SAM" id="SignalP"/>
    </source>
</evidence>
<evidence type="ECO:0000256" key="7">
    <source>
        <dbReference type="ARBA" id="ARBA00023136"/>
    </source>
</evidence>
<evidence type="ECO:0000313" key="11">
    <source>
        <dbReference type="EMBL" id="BAT25216.1"/>
    </source>
</evidence>
<feature type="region of interest" description="Disordered" evidence="8">
    <location>
        <begin position="213"/>
        <end position="258"/>
    </location>
</feature>
<evidence type="ECO:0000256" key="5">
    <source>
        <dbReference type="ARBA" id="ARBA00022989"/>
    </source>
</evidence>
<dbReference type="InterPro" id="IPR003369">
    <property type="entry name" value="TatA/B/E"/>
</dbReference>
<name>A0A0P0YVB1_9STRA</name>
<comment type="subcellular location">
    <subcellularLocation>
        <location evidence="1">Membrane</location>
        <topology evidence="1">Single-pass membrane protein</topology>
    </subcellularLocation>
</comment>
<keyword evidence="2" id="KW-0813">Transport</keyword>
<feature type="region of interest" description="Disordered" evidence="8">
    <location>
        <begin position="33"/>
        <end position="60"/>
    </location>
</feature>
<evidence type="ECO:0000256" key="2">
    <source>
        <dbReference type="ARBA" id="ARBA00022448"/>
    </source>
</evidence>
<reference evidence="11" key="1">
    <citation type="submission" date="2015-04" db="EMBL/GenBank/DDBJ databases">
        <title>Plastid of Nitzschia.</title>
        <authorList>
            <person name="Kamikawa R."/>
        </authorList>
    </citation>
    <scope>NUCLEOTIDE SEQUENCE</scope>
</reference>
<protein>
    <submittedName>
        <fullName evidence="11">Hcf106/Tha4</fullName>
    </submittedName>
</protein>
<sequence>MRLVFLLVLAAAQQASAFLPVTPMRPFQSISSLSTPATLTPPTPSTSFRPGNLEGTVRSPRSVSGTKLHAGIFGIGAYEFAIILLAAALVLGPDRVGKMSQDLGRMAGELKEIPEEFNKGFQDALDGKDDPLKTDEQAQAELVKYKHDMAKVLGMSSYESEPDENGKVHTVDLTRDELPPGVPKSGQSELPTKGGDQDFEEVVAKMFGMSSAEVRERLSRPMNTANSELPDEAPATGSTPKENVKVDPTTSPEGSKST</sequence>
<feature type="signal peptide" evidence="10">
    <location>
        <begin position="1"/>
        <end position="17"/>
    </location>
</feature>
<evidence type="ECO:0000256" key="3">
    <source>
        <dbReference type="ARBA" id="ARBA00022692"/>
    </source>
</evidence>
<gene>
    <name evidence="11" type="primary">hcf106</name>
    <name evidence="11" type="synonym">tha4</name>
</gene>
<accession>A0A0P0YVB1</accession>
<feature type="transmembrane region" description="Helical" evidence="9">
    <location>
        <begin position="68"/>
        <end position="91"/>
    </location>
</feature>
<keyword evidence="10" id="KW-0732">Signal</keyword>